<dbReference type="Gene3D" id="3.40.50.2300">
    <property type="match status" value="2"/>
</dbReference>
<dbReference type="SUPFAM" id="SSF47413">
    <property type="entry name" value="lambda repressor-like DNA-binding domains"/>
    <property type="match status" value="1"/>
</dbReference>
<dbReference type="Gene3D" id="1.10.260.40">
    <property type="entry name" value="lambda repressor-like DNA-binding domains"/>
    <property type="match status" value="1"/>
</dbReference>
<dbReference type="CDD" id="cd01392">
    <property type="entry name" value="HTH_LacI"/>
    <property type="match status" value="1"/>
</dbReference>
<dbReference type="Pfam" id="PF13377">
    <property type="entry name" value="Peripla_BP_3"/>
    <property type="match status" value="1"/>
</dbReference>
<evidence type="ECO:0000256" key="1">
    <source>
        <dbReference type="ARBA" id="ARBA00023015"/>
    </source>
</evidence>
<proteinExistence type="predicted"/>
<dbReference type="RefSeq" id="WP_037550543.1">
    <property type="nucleotide sequence ID" value="NZ_CAJCGD010000001.1"/>
</dbReference>
<evidence type="ECO:0000259" key="4">
    <source>
        <dbReference type="PROSITE" id="PS50932"/>
    </source>
</evidence>
<dbReference type="SMART" id="SM00354">
    <property type="entry name" value="HTH_LACI"/>
    <property type="match status" value="1"/>
</dbReference>
<evidence type="ECO:0000256" key="3">
    <source>
        <dbReference type="ARBA" id="ARBA00023163"/>
    </source>
</evidence>
<comment type="caution">
    <text evidence="5">The sequence shown here is derived from an EMBL/GenBank/DDBJ whole genome shotgun (WGS) entry which is preliminary data.</text>
</comment>
<dbReference type="Pfam" id="PF00356">
    <property type="entry name" value="LacI"/>
    <property type="match status" value="1"/>
</dbReference>
<keyword evidence="3" id="KW-0804">Transcription</keyword>
<dbReference type="InterPro" id="IPR046335">
    <property type="entry name" value="LacI/GalR-like_sensor"/>
</dbReference>
<dbReference type="PANTHER" id="PTHR30146">
    <property type="entry name" value="LACI-RELATED TRANSCRIPTIONAL REPRESSOR"/>
    <property type="match status" value="1"/>
</dbReference>
<dbReference type="Proteomes" id="UP000053523">
    <property type="component" value="Unassembled WGS sequence"/>
</dbReference>
<sequence length="331" mass="37314">MKDVAKEANVATSTVSRVIRNNAKISEATSNKVKAAMSKLGYIPNQAARTLITNKTMTIGLIQKSSTPEIRQNPFNSDVLNGINQACNVRGYSTRMTVSENSRDLYHEVKTMIQSKSADGFILLYSLKDDPIEHLLYEFKVPYLIIGKSLNYENIIHIDNNNIDAAYQLTQYLYHLGHRHILFLQESGHYAVTEDRTVGFKQYCDNVKLSNDCIVIKSMNDLRDCIKQYCIDASHTPSVIITSDAMLNMQLLNVLYEYQLRIPEDVQTATFNTSFLTENATPSQTSVNINPDVLGLTAGNTIIDVLRNETISFREKLISTQIIERVSTTKI</sequence>
<dbReference type="AlphaFoldDB" id="A0A2K0A7V7"/>
<reference evidence="5 6" key="1">
    <citation type="submission" date="2017-12" db="EMBL/GenBank/DDBJ databases">
        <title>FDA dAtabase for Regulatory Grade micrObial Sequences (FDA-ARGOS): Supporting development and validation of Infectious Disease Dx tests.</title>
        <authorList>
            <person name="Hoffmann M."/>
            <person name="Allard M."/>
            <person name="Evans P."/>
            <person name="Brown E."/>
            <person name="Tallon L."/>
            <person name="Sadzewicz L."/>
            <person name="Sengamalay N."/>
            <person name="Ott S."/>
            <person name="Godinez A."/>
            <person name="Nagaraj S."/>
            <person name="Vavikolanu K."/>
            <person name="Aluvathingal J."/>
            <person name="Nadendla S."/>
            <person name="Sichtig H."/>
        </authorList>
    </citation>
    <scope>NUCLEOTIDE SEQUENCE [LARGE SCALE GENOMIC DNA]</scope>
    <source>
        <strain evidence="5 6">FDAARGOS_148</strain>
    </source>
</reference>
<dbReference type="InterPro" id="IPR010982">
    <property type="entry name" value="Lambda_DNA-bd_dom_sf"/>
</dbReference>
<evidence type="ECO:0000313" key="6">
    <source>
        <dbReference type="Proteomes" id="UP000053523"/>
    </source>
</evidence>
<dbReference type="PROSITE" id="PS50932">
    <property type="entry name" value="HTH_LACI_2"/>
    <property type="match status" value="1"/>
</dbReference>
<keyword evidence="1" id="KW-0805">Transcription regulation</keyword>
<evidence type="ECO:0000256" key="2">
    <source>
        <dbReference type="ARBA" id="ARBA00023125"/>
    </source>
</evidence>
<dbReference type="EMBL" id="LORN02000015">
    <property type="protein sequence ID" value="PNN21111.1"/>
    <property type="molecule type" value="Genomic_DNA"/>
</dbReference>
<dbReference type="InterPro" id="IPR028082">
    <property type="entry name" value="Peripla_BP_I"/>
</dbReference>
<dbReference type="SUPFAM" id="SSF53822">
    <property type="entry name" value="Periplasmic binding protein-like I"/>
    <property type="match status" value="1"/>
</dbReference>
<organism evidence="5 6">
    <name type="scientific">Staphylococcus haemolyticus</name>
    <dbReference type="NCBI Taxonomy" id="1283"/>
    <lineage>
        <taxon>Bacteria</taxon>
        <taxon>Bacillati</taxon>
        <taxon>Bacillota</taxon>
        <taxon>Bacilli</taxon>
        <taxon>Bacillales</taxon>
        <taxon>Staphylococcaceae</taxon>
        <taxon>Staphylococcus</taxon>
    </lineage>
</organism>
<evidence type="ECO:0000313" key="5">
    <source>
        <dbReference type="EMBL" id="PNN21111.1"/>
    </source>
</evidence>
<dbReference type="GO" id="GO:0003700">
    <property type="term" value="F:DNA-binding transcription factor activity"/>
    <property type="evidence" value="ECO:0007669"/>
    <property type="project" value="TreeGrafter"/>
</dbReference>
<dbReference type="GO" id="GO:0000976">
    <property type="term" value="F:transcription cis-regulatory region binding"/>
    <property type="evidence" value="ECO:0007669"/>
    <property type="project" value="TreeGrafter"/>
</dbReference>
<name>A0A2K0A7V7_STAHA</name>
<dbReference type="PANTHER" id="PTHR30146:SF109">
    <property type="entry name" value="HTH-TYPE TRANSCRIPTIONAL REGULATOR GALS"/>
    <property type="match status" value="1"/>
</dbReference>
<protein>
    <submittedName>
        <fullName evidence="5">LacI family transcriptional regulator</fullName>
    </submittedName>
</protein>
<feature type="domain" description="HTH lacI-type" evidence="4">
    <location>
        <begin position="1"/>
        <end position="53"/>
    </location>
</feature>
<accession>A0A2K0A7V7</accession>
<keyword evidence="2" id="KW-0238">DNA-binding</keyword>
<dbReference type="InterPro" id="IPR000843">
    <property type="entry name" value="HTH_LacI"/>
</dbReference>
<gene>
    <name evidence="5" type="ORF">AL503_010190</name>
</gene>
<dbReference type="CDD" id="cd06294">
    <property type="entry name" value="PBP1_MalR-like"/>
    <property type="match status" value="1"/>
</dbReference>